<keyword evidence="6 9" id="KW-0732">Signal</keyword>
<keyword evidence="3" id="KW-0964">Secreted</keyword>
<dbReference type="GO" id="GO:0031640">
    <property type="term" value="P:killing of cells of another organism"/>
    <property type="evidence" value="ECO:0007669"/>
    <property type="project" value="UniProtKB-KW"/>
</dbReference>
<dbReference type="PANTHER" id="PTHR33830:SF36">
    <property type="entry name" value="DEFENSIN-LIKE PROTEIN 155-RELATED"/>
    <property type="match status" value="1"/>
</dbReference>
<accession>V4LUI9</accession>
<feature type="signal peptide" evidence="9">
    <location>
        <begin position="1"/>
        <end position="27"/>
    </location>
</feature>
<sequence>MAKFSCSYFLIIMLVFSVFSVVQRAKGQQCTIIIDQKNPCDLVDCRLNCYEGYNGVGKCIKDTKVGGDPSCVCTYNC</sequence>
<evidence type="ECO:0000256" key="5">
    <source>
        <dbReference type="ARBA" id="ARBA00022577"/>
    </source>
</evidence>
<dbReference type="AlphaFoldDB" id="V4LUI9"/>
<evidence type="ECO:0008006" key="12">
    <source>
        <dbReference type="Google" id="ProtNLM"/>
    </source>
</evidence>
<dbReference type="EMBL" id="KI517384">
    <property type="protein sequence ID" value="ESQ54310.1"/>
    <property type="molecule type" value="Genomic_DNA"/>
</dbReference>
<dbReference type="Gramene" id="ESQ54310">
    <property type="protein sequence ID" value="ESQ54310"/>
    <property type="gene ID" value="EUTSA_v10027564mg"/>
</dbReference>
<evidence type="ECO:0000256" key="8">
    <source>
        <dbReference type="ARBA" id="ARBA00023157"/>
    </source>
</evidence>
<evidence type="ECO:0000256" key="4">
    <source>
        <dbReference type="ARBA" id="ARBA00022529"/>
    </source>
</evidence>
<evidence type="ECO:0000256" key="9">
    <source>
        <dbReference type="SAM" id="SignalP"/>
    </source>
</evidence>
<name>V4LUI9_EUTSA</name>
<keyword evidence="7" id="KW-0611">Plant defense</keyword>
<keyword evidence="8" id="KW-1015">Disulfide bond</keyword>
<comment type="similarity">
    <text evidence="2">Belongs to the DEFL family.</text>
</comment>
<keyword evidence="4" id="KW-0929">Antimicrobial</keyword>
<dbReference type="OrthoDB" id="1020632at2759"/>
<dbReference type="OMA" id="CVCTYNC"/>
<proteinExistence type="inferred from homology"/>
<evidence type="ECO:0000313" key="10">
    <source>
        <dbReference type="EMBL" id="ESQ54310.1"/>
    </source>
</evidence>
<evidence type="ECO:0000256" key="7">
    <source>
        <dbReference type="ARBA" id="ARBA00022821"/>
    </source>
</evidence>
<protein>
    <recommendedName>
        <fullName evidence="12">Knottin scorpion toxin-like domain-containing protein</fullName>
    </recommendedName>
</protein>
<keyword evidence="5" id="KW-0295">Fungicide</keyword>
<gene>
    <name evidence="10" type="ORF">EUTSA_v10027564mg</name>
</gene>
<dbReference type="GO" id="GO:0005576">
    <property type="term" value="C:extracellular region"/>
    <property type="evidence" value="ECO:0007669"/>
    <property type="project" value="UniProtKB-SubCell"/>
</dbReference>
<dbReference type="InterPro" id="IPR010851">
    <property type="entry name" value="DEFL"/>
</dbReference>
<evidence type="ECO:0000256" key="3">
    <source>
        <dbReference type="ARBA" id="ARBA00022525"/>
    </source>
</evidence>
<evidence type="ECO:0000313" key="11">
    <source>
        <dbReference type="Proteomes" id="UP000030689"/>
    </source>
</evidence>
<dbReference type="GO" id="GO:0050832">
    <property type="term" value="P:defense response to fungus"/>
    <property type="evidence" value="ECO:0007669"/>
    <property type="project" value="UniProtKB-KW"/>
</dbReference>
<dbReference type="PANTHER" id="PTHR33830">
    <property type="entry name" value="DEFENSIN-LIKE PROTEIN 184-RELATED"/>
    <property type="match status" value="1"/>
</dbReference>
<organism evidence="10 11">
    <name type="scientific">Eutrema salsugineum</name>
    <name type="common">Saltwater cress</name>
    <name type="synonym">Sisymbrium salsugineum</name>
    <dbReference type="NCBI Taxonomy" id="72664"/>
    <lineage>
        <taxon>Eukaryota</taxon>
        <taxon>Viridiplantae</taxon>
        <taxon>Streptophyta</taxon>
        <taxon>Embryophyta</taxon>
        <taxon>Tracheophyta</taxon>
        <taxon>Spermatophyta</taxon>
        <taxon>Magnoliopsida</taxon>
        <taxon>eudicotyledons</taxon>
        <taxon>Gunneridae</taxon>
        <taxon>Pentapetalae</taxon>
        <taxon>rosids</taxon>
        <taxon>malvids</taxon>
        <taxon>Brassicales</taxon>
        <taxon>Brassicaceae</taxon>
        <taxon>Eutremeae</taxon>
        <taxon>Eutrema</taxon>
    </lineage>
</organism>
<comment type="subcellular location">
    <subcellularLocation>
        <location evidence="1">Secreted</location>
    </subcellularLocation>
</comment>
<dbReference type="KEGG" id="eus:EUTSA_v10027564mg"/>
<evidence type="ECO:0000256" key="1">
    <source>
        <dbReference type="ARBA" id="ARBA00004613"/>
    </source>
</evidence>
<evidence type="ECO:0000256" key="6">
    <source>
        <dbReference type="ARBA" id="ARBA00022729"/>
    </source>
</evidence>
<reference evidence="10 11" key="1">
    <citation type="journal article" date="2013" name="Front. Plant Sci.">
        <title>The Reference Genome of the Halophytic Plant Eutrema salsugineum.</title>
        <authorList>
            <person name="Yang R."/>
            <person name="Jarvis D.E."/>
            <person name="Chen H."/>
            <person name="Beilstein M.A."/>
            <person name="Grimwood J."/>
            <person name="Jenkins J."/>
            <person name="Shu S."/>
            <person name="Prochnik S."/>
            <person name="Xin M."/>
            <person name="Ma C."/>
            <person name="Schmutz J."/>
            <person name="Wing R.A."/>
            <person name="Mitchell-Olds T."/>
            <person name="Schumaker K.S."/>
            <person name="Wang X."/>
        </authorList>
    </citation>
    <scope>NUCLEOTIDE SEQUENCE [LARGE SCALE GENOMIC DNA]</scope>
</reference>
<evidence type="ECO:0000256" key="2">
    <source>
        <dbReference type="ARBA" id="ARBA00006722"/>
    </source>
</evidence>
<dbReference type="Proteomes" id="UP000030689">
    <property type="component" value="Unassembled WGS sequence"/>
</dbReference>
<dbReference type="Pfam" id="PF07333">
    <property type="entry name" value="SLR1-BP"/>
    <property type="match status" value="1"/>
</dbReference>
<feature type="chain" id="PRO_5004724026" description="Knottin scorpion toxin-like domain-containing protein" evidence="9">
    <location>
        <begin position="28"/>
        <end position="77"/>
    </location>
</feature>
<keyword evidence="11" id="KW-1185">Reference proteome</keyword>